<reference evidence="1 2" key="1">
    <citation type="submission" date="2015-06" db="EMBL/GenBank/DDBJ databases">
        <title>Draft genome of the moderately acidophilic sulfate reducer Candidatus Desulfosporosinus acididurans strain M1.</title>
        <authorList>
            <person name="Poehlein A."/>
            <person name="Petzsch P."/>
            <person name="Johnson B.D."/>
            <person name="Schloemann M."/>
            <person name="Daniel R."/>
            <person name="Muehling M."/>
        </authorList>
    </citation>
    <scope>NUCLEOTIDE SEQUENCE [LARGE SCALE GENOMIC DNA]</scope>
    <source>
        <strain evidence="1 2">M1</strain>
    </source>
</reference>
<keyword evidence="2" id="KW-1185">Reference proteome</keyword>
<evidence type="ECO:0000313" key="2">
    <source>
        <dbReference type="Proteomes" id="UP000036356"/>
    </source>
</evidence>
<organism evidence="1 2">
    <name type="scientific">Desulfosporosinus acididurans</name>
    <dbReference type="NCBI Taxonomy" id="476652"/>
    <lineage>
        <taxon>Bacteria</taxon>
        <taxon>Bacillati</taxon>
        <taxon>Bacillota</taxon>
        <taxon>Clostridia</taxon>
        <taxon>Eubacteriales</taxon>
        <taxon>Desulfitobacteriaceae</taxon>
        <taxon>Desulfosporosinus</taxon>
    </lineage>
</organism>
<name>A0A0J1FU39_9FIRM</name>
<dbReference type="EMBL" id="LDZY01000004">
    <property type="protein sequence ID" value="KLU66817.1"/>
    <property type="molecule type" value="Genomic_DNA"/>
</dbReference>
<gene>
    <name evidence="1" type="ORF">DEAC_c14850</name>
</gene>
<dbReference type="Proteomes" id="UP000036356">
    <property type="component" value="Unassembled WGS sequence"/>
</dbReference>
<protein>
    <submittedName>
        <fullName evidence="1">Uncharacterized protein</fullName>
    </submittedName>
</protein>
<comment type="caution">
    <text evidence="1">The sequence shown here is derived from an EMBL/GenBank/DDBJ whole genome shotgun (WGS) entry which is preliminary data.</text>
</comment>
<proteinExistence type="predicted"/>
<evidence type="ECO:0000313" key="1">
    <source>
        <dbReference type="EMBL" id="KLU66817.1"/>
    </source>
</evidence>
<dbReference type="RefSeq" id="WP_083995957.1">
    <property type="nucleotide sequence ID" value="NZ_LDZY01000004.1"/>
</dbReference>
<sequence>MNNGQEQFLSFILERVQAEKVEEAKVLLAENFKKLAEGNLTQDDIMQFIPRMIALLKPEKLAEVQTVAMQFAENFKDLLPDNKLG</sequence>
<dbReference type="PATRIC" id="fig|476652.3.peg.1526"/>
<accession>A0A0J1FU39</accession>
<dbReference type="AlphaFoldDB" id="A0A0J1FU39"/>